<dbReference type="Proteomes" id="UP000186817">
    <property type="component" value="Unassembled WGS sequence"/>
</dbReference>
<feature type="compositionally biased region" description="Basic and acidic residues" evidence="1">
    <location>
        <begin position="58"/>
        <end position="69"/>
    </location>
</feature>
<dbReference type="EMBL" id="LSRX01000579">
    <property type="protein sequence ID" value="OLP93451.1"/>
    <property type="molecule type" value="Genomic_DNA"/>
</dbReference>
<evidence type="ECO:0000256" key="1">
    <source>
        <dbReference type="SAM" id="MobiDB-lite"/>
    </source>
</evidence>
<protein>
    <submittedName>
        <fullName evidence="2">Uncharacterized protein</fullName>
    </submittedName>
</protein>
<reference evidence="2 3" key="1">
    <citation type="submission" date="2016-02" db="EMBL/GenBank/DDBJ databases">
        <title>Genome analysis of coral dinoflagellate symbionts highlights evolutionary adaptations to a symbiotic lifestyle.</title>
        <authorList>
            <person name="Aranda M."/>
            <person name="Li Y."/>
            <person name="Liew Y.J."/>
            <person name="Baumgarten S."/>
            <person name="Simakov O."/>
            <person name="Wilson M."/>
            <person name="Piel J."/>
            <person name="Ashoor H."/>
            <person name="Bougouffa S."/>
            <person name="Bajic V.B."/>
            <person name="Ryu T."/>
            <person name="Ravasi T."/>
            <person name="Bayer T."/>
            <person name="Micklem G."/>
            <person name="Kim H."/>
            <person name="Bhak J."/>
            <person name="Lajeunesse T.C."/>
            <person name="Voolstra C.R."/>
        </authorList>
    </citation>
    <scope>NUCLEOTIDE SEQUENCE [LARGE SCALE GENOMIC DNA]</scope>
    <source>
        <strain evidence="2 3">CCMP2467</strain>
    </source>
</reference>
<organism evidence="2 3">
    <name type="scientific">Symbiodinium microadriaticum</name>
    <name type="common">Dinoflagellate</name>
    <name type="synonym">Zooxanthella microadriatica</name>
    <dbReference type="NCBI Taxonomy" id="2951"/>
    <lineage>
        <taxon>Eukaryota</taxon>
        <taxon>Sar</taxon>
        <taxon>Alveolata</taxon>
        <taxon>Dinophyceae</taxon>
        <taxon>Suessiales</taxon>
        <taxon>Symbiodiniaceae</taxon>
        <taxon>Symbiodinium</taxon>
    </lineage>
</organism>
<proteinExistence type="predicted"/>
<name>A0A1Q9DE45_SYMMI</name>
<feature type="region of interest" description="Disordered" evidence="1">
    <location>
        <begin position="39"/>
        <end position="107"/>
    </location>
</feature>
<gene>
    <name evidence="2" type="ORF">AK812_SmicGene24640</name>
</gene>
<accession>A0A1Q9DE45</accession>
<sequence length="107" mass="11343">MVAELKAFAGGEVIFGYGFVNLIDWASRLEKLERAVSGRRRVQPCGTEQGRLAVTKAVPDKGGDGDVGGRSRKRDPGLAAALPGGVVPAEGRQREIDDFNPGHTALQ</sequence>
<evidence type="ECO:0000313" key="2">
    <source>
        <dbReference type="EMBL" id="OLP93451.1"/>
    </source>
</evidence>
<comment type="caution">
    <text evidence="2">The sequence shown here is derived from an EMBL/GenBank/DDBJ whole genome shotgun (WGS) entry which is preliminary data.</text>
</comment>
<dbReference type="AlphaFoldDB" id="A0A1Q9DE45"/>
<keyword evidence="3" id="KW-1185">Reference proteome</keyword>
<evidence type="ECO:0000313" key="3">
    <source>
        <dbReference type="Proteomes" id="UP000186817"/>
    </source>
</evidence>